<dbReference type="PANTHER" id="PTHR30023:SF0">
    <property type="entry name" value="PENICILLIN-SENSITIVE CARBOXYPEPTIDASE A"/>
    <property type="match status" value="1"/>
</dbReference>
<gene>
    <name evidence="3" type="ORF">SAMN05192576_2324</name>
</gene>
<reference evidence="3 4" key="1">
    <citation type="submission" date="2016-10" db="EMBL/GenBank/DDBJ databases">
        <authorList>
            <person name="de Groot N.N."/>
        </authorList>
    </citation>
    <scope>NUCLEOTIDE SEQUENCE [LARGE SCALE GENOMIC DNA]</scope>
    <source>
        <strain evidence="3 4">CGMCC 1.11147</strain>
    </source>
</reference>
<protein>
    <submittedName>
        <fullName evidence="3">D-alanyl-D-alanine carboxypeptidase / D-alanyl-D-alanine-endopeptidase (Penicillin-binding protein 4)</fullName>
    </submittedName>
</protein>
<keyword evidence="3" id="KW-0121">Carboxypeptidase</keyword>
<sequence>MRRTIGILLVLALAVGGVATWRYDLVDRWLGRDQPSPGADPNTVAPPEGLELPPVTVPSPVADVLLPGALNVSAVRKVLTPYLGDPDLGPHVLAAVAPLDPADGRPVLIGSGTAVPASTTKVVTSAAALLALGPDHTFETTVVRAGKGRIVLVGGGDPFLARGPVAADEEALYPVRADVADLAARTAASLRERGVRRVTLGYDASLFTGPSASPQWEPDYVPDGVVSPITSLWVDEGRPDTGFGRVADPALDAAQTFAAALAEQGITVTAAPAPATAAAGSPTIARVTSAPLAQIVERVLQTSDNEASEVLLRHVGLRAVDDASFAGGRRGVAQVLGEAGVDLTADTLYDGSGLSRRNRLTPRTLLAVLQLATSRPRLGAVVSGLPVSAFNGSLADRFSEVAAPARGRVRAKTGTLTGVSSMAGFTTDATGRPMLFVLMADRVAKPDETDAEVALDFAAAALAACLCGVE</sequence>
<dbReference type="Gene3D" id="3.50.80.20">
    <property type="entry name" value="D-Ala-D-Ala carboxypeptidase C, peptidase S13"/>
    <property type="match status" value="1"/>
</dbReference>
<keyword evidence="4" id="KW-1185">Reference proteome</keyword>
<dbReference type="GO" id="GO:0000270">
    <property type="term" value="P:peptidoglycan metabolic process"/>
    <property type="evidence" value="ECO:0007669"/>
    <property type="project" value="TreeGrafter"/>
</dbReference>
<dbReference type="PRINTS" id="PR00922">
    <property type="entry name" value="DADACBPTASE3"/>
</dbReference>
<dbReference type="InterPro" id="IPR012338">
    <property type="entry name" value="Beta-lactam/transpept-like"/>
</dbReference>
<dbReference type="Proteomes" id="UP000199004">
    <property type="component" value="Unassembled WGS sequence"/>
</dbReference>
<dbReference type="InterPro" id="IPR000667">
    <property type="entry name" value="Peptidase_S13"/>
</dbReference>
<dbReference type="RefSeq" id="WP_091024912.1">
    <property type="nucleotide sequence ID" value="NZ_BKAE01000006.1"/>
</dbReference>
<dbReference type="AlphaFoldDB" id="A0A1H0C544"/>
<dbReference type="Pfam" id="PF02113">
    <property type="entry name" value="Peptidase_S13"/>
    <property type="match status" value="2"/>
</dbReference>
<dbReference type="OrthoDB" id="56883at2"/>
<dbReference type="GO" id="GO:0006508">
    <property type="term" value="P:proteolysis"/>
    <property type="evidence" value="ECO:0007669"/>
    <property type="project" value="InterPro"/>
</dbReference>
<keyword evidence="2" id="KW-0378">Hydrolase</keyword>
<evidence type="ECO:0000313" key="4">
    <source>
        <dbReference type="Proteomes" id="UP000199004"/>
    </source>
</evidence>
<organism evidence="3 4">
    <name type="scientific">Nocardioides szechwanensis</name>
    <dbReference type="NCBI Taxonomy" id="1005944"/>
    <lineage>
        <taxon>Bacteria</taxon>
        <taxon>Bacillati</taxon>
        <taxon>Actinomycetota</taxon>
        <taxon>Actinomycetes</taxon>
        <taxon>Propionibacteriales</taxon>
        <taxon>Nocardioidaceae</taxon>
        <taxon>Nocardioides</taxon>
    </lineage>
</organism>
<dbReference type="EMBL" id="FNIC01000003">
    <property type="protein sequence ID" value="SDN52972.1"/>
    <property type="molecule type" value="Genomic_DNA"/>
</dbReference>
<dbReference type="PANTHER" id="PTHR30023">
    <property type="entry name" value="D-ALANYL-D-ALANINE CARBOXYPEPTIDASE"/>
    <property type="match status" value="1"/>
</dbReference>
<comment type="similarity">
    <text evidence="1">Belongs to the peptidase S13 family.</text>
</comment>
<name>A0A1H0C544_9ACTN</name>
<dbReference type="Gene3D" id="3.40.710.10">
    <property type="entry name" value="DD-peptidase/beta-lactamase superfamily"/>
    <property type="match status" value="1"/>
</dbReference>
<evidence type="ECO:0000256" key="1">
    <source>
        <dbReference type="ARBA" id="ARBA00006096"/>
    </source>
</evidence>
<dbReference type="NCBIfam" id="TIGR00666">
    <property type="entry name" value="PBP4"/>
    <property type="match status" value="1"/>
</dbReference>
<evidence type="ECO:0000313" key="3">
    <source>
        <dbReference type="EMBL" id="SDN52972.1"/>
    </source>
</evidence>
<dbReference type="SUPFAM" id="SSF56601">
    <property type="entry name" value="beta-lactamase/transpeptidase-like"/>
    <property type="match status" value="1"/>
</dbReference>
<proteinExistence type="inferred from homology"/>
<evidence type="ECO:0000256" key="2">
    <source>
        <dbReference type="ARBA" id="ARBA00022801"/>
    </source>
</evidence>
<accession>A0A1H0C544</accession>
<dbReference type="GO" id="GO:0004185">
    <property type="term" value="F:serine-type carboxypeptidase activity"/>
    <property type="evidence" value="ECO:0007669"/>
    <property type="project" value="InterPro"/>
</dbReference>
<dbReference type="STRING" id="1005944.SAMN05192576_2324"/>
<keyword evidence="3" id="KW-0645">Protease</keyword>